<dbReference type="EMBL" id="JAAHBZ010000008">
    <property type="protein sequence ID" value="NES29819.1"/>
    <property type="molecule type" value="Genomic_DNA"/>
</dbReference>
<evidence type="ECO:0000313" key="4">
    <source>
        <dbReference type="Proteomes" id="UP000402241"/>
    </source>
</evidence>
<dbReference type="Gene3D" id="2.130.10.10">
    <property type="entry name" value="YVTN repeat-like/Quinoprotein amine dehydrogenase"/>
    <property type="match status" value="1"/>
</dbReference>
<keyword evidence="1" id="KW-1133">Transmembrane helix</keyword>
<reference evidence="2 5" key="2">
    <citation type="submission" date="2020-02" db="EMBL/GenBank/DDBJ databases">
        <title>WGS of Micromonospora spp. isolated from hot spring.</title>
        <authorList>
            <person name="Thawai C."/>
        </authorList>
    </citation>
    <scope>NUCLEOTIDE SEQUENCE [LARGE SCALE GENOMIC DNA]</scope>
    <source>
        <strain evidence="2 5">TMS7</strain>
    </source>
</reference>
<dbReference type="SUPFAM" id="SSF110296">
    <property type="entry name" value="Oligoxyloglucan reducing end-specific cellobiohydrolase"/>
    <property type="match status" value="1"/>
</dbReference>
<dbReference type="EMBL" id="CP045309">
    <property type="protein sequence ID" value="QGL49997.1"/>
    <property type="molecule type" value="Genomic_DNA"/>
</dbReference>
<name>A0AAJ2ZJ27_9ACTN</name>
<protein>
    <submittedName>
        <fullName evidence="2">Uncharacterized protein</fullName>
    </submittedName>
</protein>
<reference evidence="3 4" key="1">
    <citation type="submission" date="2019-10" db="EMBL/GenBank/DDBJ databases">
        <title>Genome Sequence of Micromonospora terminaliae DSM 101760.</title>
        <authorList>
            <person name="Guo L."/>
        </authorList>
    </citation>
    <scope>NUCLEOTIDE SEQUENCE [LARGE SCALE GENOMIC DNA]</scope>
    <source>
        <strain evidence="3 4">DSM 101760</strain>
    </source>
</reference>
<keyword evidence="1" id="KW-0812">Transmembrane</keyword>
<evidence type="ECO:0000313" key="2">
    <source>
        <dbReference type="EMBL" id="NES29819.1"/>
    </source>
</evidence>
<feature type="transmembrane region" description="Helical" evidence="1">
    <location>
        <begin position="41"/>
        <end position="57"/>
    </location>
</feature>
<evidence type="ECO:0000256" key="1">
    <source>
        <dbReference type="SAM" id="Phobius"/>
    </source>
</evidence>
<gene>
    <name evidence="2" type="ORF">G3561_19985</name>
    <name evidence="3" type="ORF">GCE86_25060</name>
</gene>
<proteinExistence type="predicted"/>
<dbReference type="AlphaFoldDB" id="A0AAJ2ZJ27"/>
<keyword evidence="1" id="KW-0472">Membrane</keyword>
<evidence type="ECO:0000313" key="5">
    <source>
        <dbReference type="Proteomes" id="UP000477779"/>
    </source>
</evidence>
<organism evidence="2 5">
    <name type="scientific">Micromonospora terminaliae</name>
    <dbReference type="NCBI Taxonomy" id="1914461"/>
    <lineage>
        <taxon>Bacteria</taxon>
        <taxon>Bacillati</taxon>
        <taxon>Actinomycetota</taxon>
        <taxon>Actinomycetes</taxon>
        <taxon>Micromonosporales</taxon>
        <taxon>Micromonosporaceae</taxon>
        <taxon>Micromonospora</taxon>
    </lineage>
</organism>
<sequence>MSDREFSGFDVDTVAEAVRQPPLADLRTAARSRRRQRTTRLAVAVLVMAGLVVTPLLRGSNRSGWAGPDQPPARPARAGEVVLTSRDSGVAVIRMECALLFSHSADEGRSWSDWDAARYEAESCPTNSAGNRNADLEYAVLSNSSYLVRDGERDLLSTDQGRTWQDAAEATVPVARFPTRARPVFCQQGCGAVREPLAVDDTTATVYRLTGKPPSPYPPFSIYPAVDGSIWVTYWPGEAAQPIVARSADRGASWVSWRPQAGTVVVAVVGVDAREGYLLIQPPPPAGSTVPAGPARLLRTTDGARTWVDTGTDLPATQQMPFLTSGADGALLVPLGFADTPELSAKLLVSRDDGRHFTVSRDYRTQEGTGGAGPGLAWLYGRDDLSDAGPDHVIVTTDGTTWKRFALPH</sequence>
<dbReference type="Proteomes" id="UP000402241">
    <property type="component" value="Chromosome"/>
</dbReference>
<dbReference type="InterPro" id="IPR015943">
    <property type="entry name" value="WD40/YVTN_repeat-like_dom_sf"/>
</dbReference>
<keyword evidence="4" id="KW-1185">Reference proteome</keyword>
<evidence type="ECO:0000313" key="3">
    <source>
        <dbReference type="EMBL" id="QGL49997.1"/>
    </source>
</evidence>
<dbReference type="RefSeq" id="WP_154229176.1">
    <property type="nucleotide sequence ID" value="NZ_CP045309.1"/>
</dbReference>
<dbReference type="Proteomes" id="UP000477779">
    <property type="component" value="Unassembled WGS sequence"/>
</dbReference>
<accession>A0AAJ2ZJ27</accession>